<dbReference type="SUPFAM" id="SSF57667">
    <property type="entry name" value="beta-beta-alpha zinc fingers"/>
    <property type="match status" value="2"/>
</dbReference>
<feature type="compositionally biased region" description="Polar residues" evidence="8">
    <location>
        <begin position="471"/>
        <end position="503"/>
    </location>
</feature>
<dbReference type="SMART" id="SM00225">
    <property type="entry name" value="BTB"/>
    <property type="match status" value="1"/>
</dbReference>
<dbReference type="GO" id="GO:0005634">
    <property type="term" value="C:nucleus"/>
    <property type="evidence" value="ECO:0007669"/>
    <property type="project" value="UniProtKB-SubCell"/>
</dbReference>
<protein>
    <submittedName>
        <fullName evidence="11">BCL6 transcription repressor</fullName>
    </submittedName>
</protein>
<dbReference type="Pfam" id="PF00096">
    <property type="entry name" value="zf-C2H2"/>
    <property type="match status" value="3"/>
</dbReference>
<evidence type="ECO:0000256" key="7">
    <source>
        <dbReference type="PROSITE-ProRule" id="PRU00042"/>
    </source>
</evidence>
<feature type="domain" description="C2H2-type" evidence="10">
    <location>
        <begin position="576"/>
        <end position="603"/>
    </location>
</feature>
<keyword evidence="5" id="KW-0862">Zinc</keyword>
<dbReference type="PROSITE" id="PS50097">
    <property type="entry name" value="BTB"/>
    <property type="match status" value="1"/>
</dbReference>
<comment type="subcellular location">
    <subcellularLocation>
        <location evidence="1">Nucleus</location>
    </subcellularLocation>
</comment>
<dbReference type="FunFam" id="3.30.160.60:FF:000457">
    <property type="entry name" value="B-cell lymphoma 6 protein-like"/>
    <property type="match status" value="1"/>
</dbReference>
<dbReference type="Gene3D" id="3.30.160.60">
    <property type="entry name" value="Classic Zinc Finger"/>
    <property type="match status" value="4"/>
</dbReference>
<reference evidence="11" key="1">
    <citation type="submission" date="2025-08" db="UniProtKB">
        <authorList>
            <consortium name="Ensembl"/>
        </authorList>
    </citation>
    <scope>IDENTIFICATION</scope>
</reference>
<accession>A0A8C6VL91</accession>
<dbReference type="FunFam" id="3.30.160.60:FF:000105">
    <property type="entry name" value="B-cell CLL/lymphoma 6, member B"/>
    <property type="match status" value="2"/>
</dbReference>
<organism evidence="11 12">
    <name type="scientific">Naja naja</name>
    <name type="common">Indian cobra</name>
    <dbReference type="NCBI Taxonomy" id="35670"/>
    <lineage>
        <taxon>Eukaryota</taxon>
        <taxon>Metazoa</taxon>
        <taxon>Chordata</taxon>
        <taxon>Craniata</taxon>
        <taxon>Vertebrata</taxon>
        <taxon>Euteleostomi</taxon>
        <taxon>Lepidosauria</taxon>
        <taxon>Squamata</taxon>
        <taxon>Bifurcata</taxon>
        <taxon>Unidentata</taxon>
        <taxon>Episquamata</taxon>
        <taxon>Toxicofera</taxon>
        <taxon>Serpentes</taxon>
        <taxon>Colubroidea</taxon>
        <taxon>Elapidae</taxon>
        <taxon>Elapinae</taxon>
        <taxon>Naja</taxon>
    </lineage>
</organism>
<dbReference type="PANTHER" id="PTHR24394:SF36">
    <property type="entry name" value="B-CELL LYMPHOMA 6 PROTEIN ISOFORM X1"/>
    <property type="match status" value="1"/>
</dbReference>
<feature type="region of interest" description="Disordered" evidence="8">
    <location>
        <begin position="449"/>
        <end position="503"/>
    </location>
</feature>
<dbReference type="InterPro" id="IPR036236">
    <property type="entry name" value="Znf_C2H2_sf"/>
</dbReference>
<feature type="domain" description="BTB" evidence="9">
    <location>
        <begin position="89"/>
        <end position="156"/>
    </location>
</feature>
<dbReference type="Pfam" id="PF00651">
    <property type="entry name" value="BTB"/>
    <property type="match status" value="1"/>
</dbReference>
<dbReference type="CDD" id="cd18331">
    <property type="entry name" value="BTB_POZ_ZBTB27_BCL6"/>
    <property type="match status" value="1"/>
</dbReference>
<evidence type="ECO:0000256" key="5">
    <source>
        <dbReference type="ARBA" id="ARBA00022833"/>
    </source>
</evidence>
<evidence type="ECO:0000259" key="10">
    <source>
        <dbReference type="PROSITE" id="PS50157"/>
    </source>
</evidence>
<feature type="compositionally biased region" description="Polar residues" evidence="8">
    <location>
        <begin position="389"/>
        <end position="426"/>
    </location>
</feature>
<dbReference type="InterPro" id="IPR013087">
    <property type="entry name" value="Znf_C2H2_type"/>
</dbReference>
<dbReference type="FunFam" id="3.30.710.10:FF:000025">
    <property type="entry name" value="B-cell lymphoma 6 protein-like"/>
    <property type="match status" value="1"/>
</dbReference>
<dbReference type="GeneTree" id="ENSGT00940000156311"/>
<sequence length="708" mass="78463">MIKLQGLGNWSEKIAGTVIRSPRDVLAIPWFASHVANPAPWNRSLDTAGSRIQDTPKMASPADSCIQFTRHASDVLLNLNRLRSRDVLTDVVILVSREQFRAHKTVLMACSGLFYSIFTDQLKCNLSVLNLDPEISPEGFGILLDFMYTSRLNLRESNILAVMATALYLQMEHVVDTCRRLLNSSETEMVSAAKTSREDFLANQMLSQPNMMAYRSRDISESSLPLRNGPVCDGRAFMPGLYSSMSGSPISYTSYNTVPIGGYLYSDEELRDARMSVSEASRGHPFSRERAPPCSVSRGSAAEFTRAVANISPSLCRPAVYSPKEETAEENKTDVRYSAATGPDPAPSLTHSNAYFACNKTSKEEERPAVETKRTQRFEPTNAPLNRKVVTSPQSPQKSDCQPNSPTESSSSKTACISPSTASKSPTDPKACNWKKYKFIVLNSLNQNAKEDGPEHTEAGTLSPRPYVPSLTCQQSLEPENMDVQSPTKLNINGEDSTIPQASRLNNILNRSLDGSPRSSEDQSPLYLHSSKCSSCGSRSPQHSEMCLHTPGSNFGEEMGETQSEYSDSSCGEKPYRCGICGAQFNRPANLKTHTRIHSGEKPYKCETCGARFVQVAHLRAHVLIHTGEKPYPCEICGTRFRHLQTLKSHLRIHTGEKPYHCEKCNLHFRHKSQLRLHLRQKHGAITNTKVQYRLSSVATAPELSKAC</sequence>
<dbReference type="SMART" id="SM00355">
    <property type="entry name" value="ZnF_C2H2"/>
    <property type="match status" value="4"/>
</dbReference>
<evidence type="ECO:0000313" key="12">
    <source>
        <dbReference type="Proteomes" id="UP000694559"/>
    </source>
</evidence>
<dbReference type="Ensembl" id="ENSNNAT00000004838.1">
    <property type="protein sequence ID" value="ENSNNAP00000004626.1"/>
    <property type="gene ID" value="ENSNNAG00000003097.1"/>
</dbReference>
<dbReference type="PANTHER" id="PTHR24394">
    <property type="entry name" value="ZINC FINGER PROTEIN"/>
    <property type="match status" value="1"/>
</dbReference>
<evidence type="ECO:0000256" key="1">
    <source>
        <dbReference type="ARBA" id="ARBA00004123"/>
    </source>
</evidence>
<evidence type="ECO:0000256" key="8">
    <source>
        <dbReference type="SAM" id="MobiDB-lite"/>
    </source>
</evidence>
<gene>
    <name evidence="11" type="primary">BCL6</name>
</gene>
<evidence type="ECO:0000256" key="6">
    <source>
        <dbReference type="ARBA" id="ARBA00023242"/>
    </source>
</evidence>
<keyword evidence="3" id="KW-0677">Repeat</keyword>
<dbReference type="AlphaFoldDB" id="A0A8C6VL91"/>
<dbReference type="OrthoDB" id="5560627at2759"/>
<feature type="region of interest" description="Disordered" evidence="8">
    <location>
        <begin position="322"/>
        <end position="429"/>
    </location>
</feature>
<proteinExistence type="predicted"/>
<feature type="compositionally biased region" description="Basic and acidic residues" evidence="8">
    <location>
        <begin position="361"/>
        <end position="377"/>
    </location>
</feature>
<feature type="domain" description="C2H2-type" evidence="10">
    <location>
        <begin position="632"/>
        <end position="659"/>
    </location>
</feature>
<dbReference type="InterPro" id="IPR000210">
    <property type="entry name" value="BTB/POZ_dom"/>
</dbReference>
<dbReference type="PROSITE" id="PS00028">
    <property type="entry name" value="ZINC_FINGER_C2H2_1"/>
    <property type="match status" value="4"/>
</dbReference>
<keyword evidence="6" id="KW-0539">Nucleus</keyword>
<keyword evidence="12" id="KW-1185">Reference proteome</keyword>
<evidence type="ECO:0000256" key="3">
    <source>
        <dbReference type="ARBA" id="ARBA00022737"/>
    </source>
</evidence>
<feature type="compositionally biased region" description="Basic and acidic residues" evidence="8">
    <location>
        <begin position="323"/>
        <end position="335"/>
    </location>
</feature>
<dbReference type="Gene3D" id="3.30.710.10">
    <property type="entry name" value="Potassium Channel Kv1.1, Chain A"/>
    <property type="match status" value="1"/>
</dbReference>
<evidence type="ECO:0000259" key="9">
    <source>
        <dbReference type="PROSITE" id="PS50097"/>
    </source>
</evidence>
<reference evidence="11" key="2">
    <citation type="submission" date="2025-09" db="UniProtKB">
        <authorList>
            <consortium name="Ensembl"/>
        </authorList>
    </citation>
    <scope>IDENTIFICATION</scope>
</reference>
<evidence type="ECO:0000256" key="4">
    <source>
        <dbReference type="ARBA" id="ARBA00022771"/>
    </source>
</evidence>
<name>A0A8C6VL91_NAJNA</name>
<dbReference type="Proteomes" id="UP000694559">
    <property type="component" value="Unplaced"/>
</dbReference>
<dbReference type="SUPFAM" id="SSF54695">
    <property type="entry name" value="POZ domain"/>
    <property type="match status" value="1"/>
</dbReference>
<dbReference type="GO" id="GO:0008270">
    <property type="term" value="F:zinc ion binding"/>
    <property type="evidence" value="ECO:0007669"/>
    <property type="project" value="UniProtKB-KW"/>
</dbReference>
<evidence type="ECO:0000313" key="11">
    <source>
        <dbReference type="Ensembl" id="ENSNNAP00000004626.1"/>
    </source>
</evidence>
<dbReference type="PROSITE" id="PS50157">
    <property type="entry name" value="ZINC_FINGER_C2H2_2"/>
    <property type="match status" value="4"/>
</dbReference>
<evidence type="ECO:0000256" key="2">
    <source>
        <dbReference type="ARBA" id="ARBA00022723"/>
    </source>
</evidence>
<dbReference type="GO" id="GO:0000981">
    <property type="term" value="F:DNA-binding transcription factor activity, RNA polymerase II-specific"/>
    <property type="evidence" value="ECO:0007669"/>
    <property type="project" value="TreeGrafter"/>
</dbReference>
<dbReference type="FunFam" id="3.30.160.60:FF:001790">
    <property type="entry name" value="BCL6A, transcription repressor a"/>
    <property type="match status" value="1"/>
</dbReference>
<feature type="compositionally biased region" description="Basic and acidic residues" evidence="8">
    <location>
        <begin position="449"/>
        <end position="458"/>
    </location>
</feature>
<keyword evidence="4 7" id="KW-0863">Zinc-finger</keyword>
<dbReference type="InterPro" id="IPR011333">
    <property type="entry name" value="SKP1/BTB/POZ_sf"/>
</dbReference>
<feature type="domain" description="C2H2-type" evidence="10">
    <location>
        <begin position="660"/>
        <end position="683"/>
    </location>
</feature>
<keyword evidence="2" id="KW-0479">Metal-binding</keyword>
<feature type="domain" description="C2H2-type" evidence="10">
    <location>
        <begin position="604"/>
        <end position="631"/>
    </location>
</feature>